<reference evidence="2" key="1">
    <citation type="journal article" date="2022" name="bioRxiv">
        <title>Sequencing and chromosome-scale assembly of the giantPleurodeles waltlgenome.</title>
        <authorList>
            <person name="Brown T."/>
            <person name="Elewa A."/>
            <person name="Iarovenko S."/>
            <person name="Subramanian E."/>
            <person name="Araus A.J."/>
            <person name="Petzold A."/>
            <person name="Susuki M."/>
            <person name="Suzuki K.-i.T."/>
            <person name="Hayashi T."/>
            <person name="Toyoda A."/>
            <person name="Oliveira C."/>
            <person name="Osipova E."/>
            <person name="Leigh N.D."/>
            <person name="Simon A."/>
            <person name="Yun M.H."/>
        </authorList>
    </citation>
    <scope>NUCLEOTIDE SEQUENCE</scope>
    <source>
        <strain evidence="2">20211129_DDA</strain>
        <tissue evidence="2">Liver</tissue>
    </source>
</reference>
<gene>
    <name evidence="2" type="ORF">NDU88_006625</name>
</gene>
<evidence type="ECO:0000256" key="1">
    <source>
        <dbReference type="SAM" id="MobiDB-lite"/>
    </source>
</evidence>
<proteinExistence type="predicted"/>
<dbReference type="AlphaFoldDB" id="A0AAV7MDS9"/>
<sequence>MSSSRRTAVASPTQRSLPLDAVALLLHAARTAFGAQPQPPLGFFPYPVTPLFQFGRTGRDRRSGPGSAAGVSPGRHFVFRDGSGAARKRGRFHEGAHRRRLPGVQGSQGPLRRRLPLGQAALTTGG</sequence>
<feature type="compositionally biased region" description="Low complexity" evidence="1">
    <location>
        <begin position="64"/>
        <end position="75"/>
    </location>
</feature>
<keyword evidence="3" id="KW-1185">Reference proteome</keyword>
<accession>A0AAV7MDS9</accession>
<organism evidence="2 3">
    <name type="scientific">Pleurodeles waltl</name>
    <name type="common">Iberian ribbed newt</name>
    <dbReference type="NCBI Taxonomy" id="8319"/>
    <lineage>
        <taxon>Eukaryota</taxon>
        <taxon>Metazoa</taxon>
        <taxon>Chordata</taxon>
        <taxon>Craniata</taxon>
        <taxon>Vertebrata</taxon>
        <taxon>Euteleostomi</taxon>
        <taxon>Amphibia</taxon>
        <taxon>Batrachia</taxon>
        <taxon>Caudata</taxon>
        <taxon>Salamandroidea</taxon>
        <taxon>Salamandridae</taxon>
        <taxon>Pleurodelinae</taxon>
        <taxon>Pleurodeles</taxon>
    </lineage>
</organism>
<evidence type="ECO:0000313" key="3">
    <source>
        <dbReference type="Proteomes" id="UP001066276"/>
    </source>
</evidence>
<dbReference type="Proteomes" id="UP001066276">
    <property type="component" value="Chromosome 10"/>
</dbReference>
<feature type="compositionally biased region" description="Basic residues" evidence="1">
    <location>
        <begin position="86"/>
        <end position="101"/>
    </location>
</feature>
<protein>
    <submittedName>
        <fullName evidence="2">Uncharacterized protein</fullName>
    </submittedName>
</protein>
<name>A0AAV7MDS9_PLEWA</name>
<dbReference type="EMBL" id="JANPWB010000014">
    <property type="protein sequence ID" value="KAJ1101558.1"/>
    <property type="molecule type" value="Genomic_DNA"/>
</dbReference>
<feature type="region of interest" description="Disordered" evidence="1">
    <location>
        <begin position="55"/>
        <end position="126"/>
    </location>
</feature>
<evidence type="ECO:0000313" key="2">
    <source>
        <dbReference type="EMBL" id="KAJ1101558.1"/>
    </source>
</evidence>
<comment type="caution">
    <text evidence="2">The sequence shown here is derived from an EMBL/GenBank/DDBJ whole genome shotgun (WGS) entry which is preliminary data.</text>
</comment>